<accession>A0ABW9XYP6</accession>
<dbReference type="InterPro" id="IPR001279">
    <property type="entry name" value="Metallo-B-lactamas"/>
</dbReference>
<dbReference type="Pfam" id="PF00753">
    <property type="entry name" value="Lactamase_B"/>
    <property type="match status" value="1"/>
</dbReference>
<comment type="caution">
    <text evidence="5">The sequence shown here is derived from an EMBL/GenBank/DDBJ whole genome shotgun (WGS) entry which is preliminary data.</text>
</comment>
<comment type="function">
    <text evidence="2">Counteracts the endogenous Pycsar antiviral defense system. Phosphodiesterase that enables metal-dependent hydrolysis of host cyclic nucleotide Pycsar defense signals such as cCMP and cUMP.</text>
</comment>
<comment type="catalytic activity">
    <reaction evidence="3">
        <text>3',5'-cyclic UMP + H2O = UMP + H(+)</text>
        <dbReference type="Rhea" id="RHEA:70575"/>
        <dbReference type="ChEBI" id="CHEBI:15377"/>
        <dbReference type="ChEBI" id="CHEBI:15378"/>
        <dbReference type="ChEBI" id="CHEBI:57865"/>
        <dbReference type="ChEBI" id="CHEBI:184387"/>
    </reaction>
    <physiologicalReaction direction="left-to-right" evidence="3">
        <dbReference type="Rhea" id="RHEA:70576"/>
    </physiologicalReaction>
</comment>
<dbReference type="PANTHER" id="PTHR42951:SF17">
    <property type="entry name" value="METALLO-BETA-LACTAMASE DOMAIN-CONTAINING PROTEIN"/>
    <property type="match status" value="1"/>
</dbReference>
<dbReference type="SMART" id="SM00849">
    <property type="entry name" value="Lactamase_B"/>
    <property type="match status" value="1"/>
</dbReference>
<dbReference type="RefSeq" id="WP_161746659.1">
    <property type="nucleotide sequence ID" value="NZ_JAAAMV010000029.1"/>
</dbReference>
<dbReference type="Proteomes" id="UP000665561">
    <property type="component" value="Unassembled WGS sequence"/>
</dbReference>
<evidence type="ECO:0000256" key="2">
    <source>
        <dbReference type="ARBA" id="ARBA00034301"/>
    </source>
</evidence>
<evidence type="ECO:0000256" key="1">
    <source>
        <dbReference type="ARBA" id="ARBA00034221"/>
    </source>
</evidence>
<proteinExistence type="predicted"/>
<dbReference type="SUPFAM" id="SSF56281">
    <property type="entry name" value="Metallo-hydrolase/oxidoreductase"/>
    <property type="match status" value="1"/>
</dbReference>
<evidence type="ECO:0000313" key="5">
    <source>
        <dbReference type="EMBL" id="NBD27636.1"/>
    </source>
</evidence>
<organism evidence="5 6">
    <name type="scientific">Paenibacillus glycinis</name>
    <dbReference type="NCBI Taxonomy" id="2697035"/>
    <lineage>
        <taxon>Bacteria</taxon>
        <taxon>Bacillati</taxon>
        <taxon>Bacillota</taxon>
        <taxon>Bacilli</taxon>
        <taxon>Bacillales</taxon>
        <taxon>Paenibacillaceae</taxon>
        <taxon>Paenibacillus</taxon>
    </lineage>
</organism>
<dbReference type="EMBL" id="JAAAMV010000029">
    <property type="protein sequence ID" value="NBD27636.1"/>
    <property type="molecule type" value="Genomic_DNA"/>
</dbReference>
<keyword evidence="6" id="KW-1185">Reference proteome</keyword>
<evidence type="ECO:0000259" key="4">
    <source>
        <dbReference type="SMART" id="SM00849"/>
    </source>
</evidence>
<feature type="domain" description="Metallo-beta-lactamase" evidence="4">
    <location>
        <begin position="20"/>
        <end position="203"/>
    </location>
</feature>
<comment type="catalytic activity">
    <reaction evidence="1">
        <text>3',5'-cyclic CMP + H2O = CMP + H(+)</text>
        <dbReference type="Rhea" id="RHEA:72675"/>
        <dbReference type="ChEBI" id="CHEBI:15377"/>
        <dbReference type="ChEBI" id="CHEBI:15378"/>
        <dbReference type="ChEBI" id="CHEBI:58003"/>
        <dbReference type="ChEBI" id="CHEBI:60377"/>
    </reaction>
    <physiologicalReaction direction="left-to-right" evidence="1">
        <dbReference type="Rhea" id="RHEA:72676"/>
    </physiologicalReaction>
</comment>
<gene>
    <name evidence="5" type="ORF">GT019_27495</name>
</gene>
<sequence>MKIERISEHVWSLSTWMIIPIHIWAVEEEDGITLVDAGISMMTKGIAAFVEKQLGRPLRRIVLTHGHSDHVGAVKGLLEKYPDVTVYAHAIEIPYMEGRTAYPRRKKAAQSVQPGLARPLAAAADGKLAPIGGLTPHLTPGHSPGHVVYYHGQDGVMLAGDLFTSKKGRLRKPMPMFTADMAEALRSSEIVRKLRPKRLEVCHGNAVLNPADQLDAYQKSQGGIGSGSGISLQR</sequence>
<dbReference type="CDD" id="cd07721">
    <property type="entry name" value="yflN-like_MBL-fold"/>
    <property type="match status" value="1"/>
</dbReference>
<evidence type="ECO:0000256" key="3">
    <source>
        <dbReference type="ARBA" id="ARBA00048505"/>
    </source>
</evidence>
<reference evidence="5 6" key="1">
    <citation type="submission" date="2020-01" db="EMBL/GenBank/DDBJ databases">
        <title>Paenibacillus soybeanensis sp. nov. isolated from the nodules of soybean (Glycine max(L.) Merr).</title>
        <authorList>
            <person name="Wang H."/>
        </authorList>
    </citation>
    <scope>NUCLEOTIDE SEQUENCE [LARGE SCALE GENOMIC DNA]</scope>
    <source>
        <strain evidence="5 6">T1</strain>
    </source>
</reference>
<dbReference type="Gene3D" id="3.60.15.10">
    <property type="entry name" value="Ribonuclease Z/Hydroxyacylglutathione hydrolase-like"/>
    <property type="match status" value="1"/>
</dbReference>
<dbReference type="InterPro" id="IPR050855">
    <property type="entry name" value="NDM-1-like"/>
</dbReference>
<evidence type="ECO:0000313" key="6">
    <source>
        <dbReference type="Proteomes" id="UP000665561"/>
    </source>
</evidence>
<protein>
    <submittedName>
        <fullName evidence="5">MBL fold metallo-hydrolase</fullName>
    </submittedName>
</protein>
<dbReference type="InterPro" id="IPR036866">
    <property type="entry name" value="RibonucZ/Hydroxyglut_hydro"/>
</dbReference>
<name>A0ABW9XYP6_9BACL</name>
<dbReference type="PANTHER" id="PTHR42951">
    <property type="entry name" value="METALLO-BETA-LACTAMASE DOMAIN-CONTAINING"/>
    <property type="match status" value="1"/>
</dbReference>